<organism evidence="1 2">
    <name type="scientific">Saccharopolyspora hordei</name>
    <dbReference type="NCBI Taxonomy" id="1838"/>
    <lineage>
        <taxon>Bacteria</taxon>
        <taxon>Bacillati</taxon>
        <taxon>Actinomycetota</taxon>
        <taxon>Actinomycetes</taxon>
        <taxon>Pseudonocardiales</taxon>
        <taxon>Pseudonocardiaceae</taxon>
        <taxon>Saccharopolyspora</taxon>
    </lineage>
</organism>
<proteinExistence type="predicted"/>
<reference evidence="1 2" key="1">
    <citation type="submission" date="2020-07" db="EMBL/GenBank/DDBJ databases">
        <title>Sequencing the genomes of 1000 actinobacteria strains.</title>
        <authorList>
            <person name="Klenk H.-P."/>
        </authorList>
    </citation>
    <scope>NUCLEOTIDE SEQUENCE [LARGE SCALE GENOMIC DNA]</scope>
    <source>
        <strain evidence="1 2">DSM 44065</strain>
    </source>
</reference>
<dbReference type="AlphaFoldDB" id="A0A853APT4"/>
<accession>A0A853APT4</accession>
<sequence>MTSSVEEDPSRTEEDPSSARLRQLVARGFRLMPPVRDADGELLALIYVRPHGDIVDVVELRGEDDVRAARVLQEQSPTTAEAKTEWHAVGRACEVLDQVLALPDRLVVARA</sequence>
<keyword evidence="2" id="KW-1185">Reference proteome</keyword>
<dbReference type="EMBL" id="JACCFJ010000001">
    <property type="protein sequence ID" value="NYI85529.1"/>
    <property type="molecule type" value="Genomic_DNA"/>
</dbReference>
<comment type="caution">
    <text evidence="1">The sequence shown here is derived from an EMBL/GenBank/DDBJ whole genome shotgun (WGS) entry which is preliminary data.</text>
</comment>
<protein>
    <submittedName>
        <fullName evidence="1">Uncharacterized protein</fullName>
    </submittedName>
</protein>
<dbReference type="RefSeq" id="WP_179723423.1">
    <property type="nucleotide sequence ID" value="NZ_BAABFH010000001.1"/>
</dbReference>
<evidence type="ECO:0000313" key="1">
    <source>
        <dbReference type="EMBL" id="NYI85529.1"/>
    </source>
</evidence>
<evidence type="ECO:0000313" key="2">
    <source>
        <dbReference type="Proteomes" id="UP000587002"/>
    </source>
</evidence>
<name>A0A853APT4_9PSEU</name>
<dbReference type="Proteomes" id="UP000587002">
    <property type="component" value="Unassembled WGS sequence"/>
</dbReference>
<gene>
    <name evidence="1" type="ORF">HNR68_004159</name>
</gene>